<proteinExistence type="predicted"/>
<dbReference type="Gene3D" id="1.25.40.10">
    <property type="entry name" value="Tetratricopeptide repeat domain"/>
    <property type="match status" value="1"/>
</dbReference>
<gene>
    <name evidence="1" type="ORF">METZ01_LOCUS160052</name>
</gene>
<protein>
    <submittedName>
        <fullName evidence="1">Uncharacterized protein</fullName>
    </submittedName>
</protein>
<name>A0A382B0F6_9ZZZZ</name>
<sequence>MFQKFLVFNPKDYLSYLYLAKIYKEEDNKNETEKNLNTTLLLNPKNEEALFMLIELQLERSNFSKAKELNERFLLIWSKLCNNKSIIAEKIKNLEPKKSTK</sequence>
<accession>A0A382B0F6</accession>
<dbReference type="EMBL" id="UINC01027633">
    <property type="protein sequence ID" value="SVB07198.1"/>
    <property type="molecule type" value="Genomic_DNA"/>
</dbReference>
<dbReference type="SUPFAM" id="SSF48452">
    <property type="entry name" value="TPR-like"/>
    <property type="match status" value="1"/>
</dbReference>
<evidence type="ECO:0000313" key="1">
    <source>
        <dbReference type="EMBL" id="SVB07198.1"/>
    </source>
</evidence>
<organism evidence="1">
    <name type="scientific">marine metagenome</name>
    <dbReference type="NCBI Taxonomy" id="408172"/>
    <lineage>
        <taxon>unclassified sequences</taxon>
        <taxon>metagenomes</taxon>
        <taxon>ecological metagenomes</taxon>
    </lineage>
</organism>
<reference evidence="1" key="1">
    <citation type="submission" date="2018-05" db="EMBL/GenBank/DDBJ databases">
        <authorList>
            <person name="Lanie J.A."/>
            <person name="Ng W.-L."/>
            <person name="Kazmierczak K.M."/>
            <person name="Andrzejewski T.M."/>
            <person name="Davidsen T.M."/>
            <person name="Wayne K.J."/>
            <person name="Tettelin H."/>
            <person name="Glass J.I."/>
            <person name="Rusch D."/>
            <person name="Podicherti R."/>
            <person name="Tsui H.-C.T."/>
            <person name="Winkler M.E."/>
        </authorList>
    </citation>
    <scope>NUCLEOTIDE SEQUENCE</scope>
</reference>
<dbReference type="InterPro" id="IPR011990">
    <property type="entry name" value="TPR-like_helical_dom_sf"/>
</dbReference>
<dbReference type="AlphaFoldDB" id="A0A382B0F6"/>